<evidence type="ECO:0000256" key="2">
    <source>
        <dbReference type="ARBA" id="ARBA00022692"/>
    </source>
</evidence>
<dbReference type="eggNOG" id="COG1289">
    <property type="taxonomic scope" value="Bacteria"/>
</dbReference>
<comment type="subcellular location">
    <subcellularLocation>
        <location evidence="1">Membrane</location>
        <topology evidence="1">Multi-pass membrane protein</topology>
    </subcellularLocation>
</comment>
<dbReference type="EMBL" id="CP001100">
    <property type="protein sequence ID" value="ACF14481.1"/>
    <property type="molecule type" value="Genomic_DNA"/>
</dbReference>
<sequence length="360" mass="40061">MLKGFIVKEIKELFKLKKTERLWHIPVLAALCIGVPLLAGLYFDALQTGLQACLGGLVILYLPTSSHIANRMITLLACSFAFMVSFTTGLVFSFNPIVSAIAFGIFAVAVHWTSLYFESKPPGSFFFILIASMSSCMPFDLHTIPEKVGLVGLGTMFACLLGLGYSFLAETTYPAKDAGSITTVLKKNRYADFVEALIMGLFMFLALFFGHWFSFKNPYWIPISCAAVMQGATLYHIWQRSFQRTLGTFIGLGLCWVLLSLNKSELSLAVMIIVLQFIIEMLVVRHYALAVIFITPMAVLLAEAANPLVQDPNNLAMIRFWDIAAGSLLGLVGGWLLHQEKVRYQTIMGIRKMRVVLKNR</sequence>
<evidence type="ECO:0000256" key="1">
    <source>
        <dbReference type="ARBA" id="ARBA00004141"/>
    </source>
</evidence>
<dbReference type="InterPro" id="IPR049453">
    <property type="entry name" value="Memb_transporter_dom"/>
</dbReference>
<feature type="transmembrane region" description="Helical" evidence="5">
    <location>
        <begin position="100"/>
        <end position="117"/>
    </location>
</feature>
<organism evidence="7 8">
    <name type="scientific">Chloroherpeton thalassium (strain ATCC 35110 / GB-78)</name>
    <dbReference type="NCBI Taxonomy" id="517418"/>
    <lineage>
        <taxon>Bacteria</taxon>
        <taxon>Pseudomonadati</taxon>
        <taxon>Chlorobiota</taxon>
        <taxon>Chlorobiia</taxon>
        <taxon>Chlorobiales</taxon>
        <taxon>Chloroherpetonaceae</taxon>
        <taxon>Chloroherpeton</taxon>
    </lineage>
</organism>
<proteinExistence type="predicted"/>
<reference evidence="7 8" key="1">
    <citation type="submission" date="2008-06" db="EMBL/GenBank/DDBJ databases">
        <title>Complete sequence of Chloroherpeton thalassium ATCC 35110.</title>
        <authorList>
            <consortium name="US DOE Joint Genome Institute"/>
            <person name="Lucas S."/>
            <person name="Copeland A."/>
            <person name="Lapidus A."/>
            <person name="Glavina del Rio T."/>
            <person name="Dalin E."/>
            <person name="Tice H."/>
            <person name="Bruce D."/>
            <person name="Goodwin L."/>
            <person name="Pitluck S."/>
            <person name="Schmutz J."/>
            <person name="Larimer F."/>
            <person name="Land M."/>
            <person name="Hauser L."/>
            <person name="Kyrpides N."/>
            <person name="Mikhailova N."/>
            <person name="Liu Z."/>
            <person name="Li T."/>
            <person name="Zhao F."/>
            <person name="Overmann J."/>
            <person name="Bryant D.A."/>
            <person name="Richardson P."/>
        </authorList>
    </citation>
    <scope>NUCLEOTIDE SEQUENCE [LARGE SCALE GENOMIC DNA]</scope>
    <source>
        <strain evidence="8">ATCC 35110 / GB-78</strain>
    </source>
</reference>
<protein>
    <recommendedName>
        <fullName evidence="6">Integral membrane bound transporter domain-containing protein</fullName>
    </recommendedName>
</protein>
<evidence type="ECO:0000256" key="4">
    <source>
        <dbReference type="ARBA" id="ARBA00023136"/>
    </source>
</evidence>
<dbReference type="RefSeq" id="WP_012500564.1">
    <property type="nucleotide sequence ID" value="NC_011026.1"/>
</dbReference>
<keyword evidence="3 5" id="KW-1133">Transmembrane helix</keyword>
<dbReference type="Proteomes" id="UP000001208">
    <property type="component" value="Chromosome"/>
</dbReference>
<dbReference type="GO" id="GO:0016020">
    <property type="term" value="C:membrane"/>
    <property type="evidence" value="ECO:0007669"/>
    <property type="project" value="UniProtKB-SubCell"/>
</dbReference>
<feature type="transmembrane region" description="Helical" evidence="5">
    <location>
        <begin position="21"/>
        <end position="39"/>
    </location>
</feature>
<feature type="transmembrane region" description="Helical" evidence="5">
    <location>
        <begin position="150"/>
        <end position="169"/>
    </location>
</feature>
<feature type="transmembrane region" description="Helical" evidence="5">
    <location>
        <begin position="245"/>
        <end position="261"/>
    </location>
</feature>
<dbReference type="STRING" id="517418.Ctha_2029"/>
<keyword evidence="4 5" id="KW-0472">Membrane</keyword>
<dbReference type="Pfam" id="PF13515">
    <property type="entry name" value="FUSC_2"/>
    <property type="match status" value="1"/>
</dbReference>
<gene>
    <name evidence="7" type="ordered locus">Ctha_2029</name>
</gene>
<feature type="transmembrane region" description="Helical" evidence="5">
    <location>
        <begin position="320"/>
        <end position="338"/>
    </location>
</feature>
<evidence type="ECO:0000259" key="6">
    <source>
        <dbReference type="Pfam" id="PF13515"/>
    </source>
</evidence>
<dbReference type="HOGENOM" id="CLU_020865_1_0_10"/>
<keyword evidence="8" id="KW-1185">Reference proteome</keyword>
<dbReference type="AlphaFoldDB" id="B3QUY0"/>
<evidence type="ECO:0000256" key="5">
    <source>
        <dbReference type="SAM" id="Phobius"/>
    </source>
</evidence>
<feature type="transmembrane region" description="Helical" evidence="5">
    <location>
        <begin position="190"/>
        <end position="213"/>
    </location>
</feature>
<evidence type="ECO:0000313" key="8">
    <source>
        <dbReference type="Proteomes" id="UP000001208"/>
    </source>
</evidence>
<evidence type="ECO:0000256" key="3">
    <source>
        <dbReference type="ARBA" id="ARBA00022989"/>
    </source>
</evidence>
<dbReference type="KEGG" id="cts:Ctha_2029"/>
<feature type="transmembrane region" description="Helical" evidence="5">
    <location>
        <begin position="45"/>
        <end position="62"/>
    </location>
</feature>
<feature type="domain" description="Integral membrane bound transporter" evidence="6">
    <location>
        <begin position="205"/>
        <end position="332"/>
    </location>
</feature>
<evidence type="ECO:0000313" key="7">
    <source>
        <dbReference type="EMBL" id="ACF14481.1"/>
    </source>
</evidence>
<name>B3QUY0_CHLT3</name>
<keyword evidence="2 5" id="KW-0812">Transmembrane</keyword>
<feature type="transmembrane region" description="Helical" evidence="5">
    <location>
        <begin position="289"/>
        <end position="308"/>
    </location>
</feature>
<dbReference type="OrthoDB" id="581879at2"/>
<accession>B3QUY0</accession>